<proteinExistence type="predicted"/>
<keyword evidence="1" id="KW-0175">Coiled coil</keyword>
<dbReference type="SUPFAM" id="SSF57997">
    <property type="entry name" value="Tropomyosin"/>
    <property type="match status" value="1"/>
</dbReference>
<name>A0A1T4VIW5_9BACT</name>
<evidence type="ECO:0000313" key="3">
    <source>
        <dbReference type="EMBL" id="SKA64853.1"/>
    </source>
</evidence>
<protein>
    <submittedName>
        <fullName evidence="3">Uncharacterized protein</fullName>
    </submittedName>
</protein>
<feature type="coiled-coil region" evidence="1">
    <location>
        <begin position="100"/>
        <end position="141"/>
    </location>
</feature>
<gene>
    <name evidence="3" type="ORF">SAMN02745702_00420</name>
</gene>
<dbReference type="RefSeq" id="WP_078683729.1">
    <property type="nucleotide sequence ID" value="NZ_FUYA01000001.1"/>
</dbReference>
<dbReference type="STRING" id="1121442.SAMN02745702_00420"/>
<organism evidence="3 4">
    <name type="scientific">Desulfobaculum bizertense DSM 18034</name>
    <dbReference type="NCBI Taxonomy" id="1121442"/>
    <lineage>
        <taxon>Bacteria</taxon>
        <taxon>Pseudomonadati</taxon>
        <taxon>Thermodesulfobacteriota</taxon>
        <taxon>Desulfovibrionia</taxon>
        <taxon>Desulfovibrionales</taxon>
        <taxon>Desulfovibrionaceae</taxon>
        <taxon>Desulfobaculum</taxon>
    </lineage>
</organism>
<evidence type="ECO:0000256" key="2">
    <source>
        <dbReference type="SAM" id="MobiDB-lite"/>
    </source>
</evidence>
<keyword evidence="4" id="KW-1185">Reference proteome</keyword>
<reference evidence="3 4" key="1">
    <citation type="submission" date="2017-02" db="EMBL/GenBank/DDBJ databases">
        <authorList>
            <person name="Peterson S.W."/>
        </authorList>
    </citation>
    <scope>NUCLEOTIDE SEQUENCE [LARGE SCALE GENOMIC DNA]</scope>
    <source>
        <strain evidence="3 4">DSM 18034</strain>
    </source>
</reference>
<dbReference type="AlphaFoldDB" id="A0A1T4VIW5"/>
<dbReference type="OrthoDB" id="5456515at2"/>
<evidence type="ECO:0000313" key="4">
    <source>
        <dbReference type="Proteomes" id="UP000189733"/>
    </source>
</evidence>
<dbReference type="Gene3D" id="1.20.1170.10">
    <property type="match status" value="1"/>
</dbReference>
<accession>A0A1T4VIW5</accession>
<evidence type="ECO:0000256" key="1">
    <source>
        <dbReference type="SAM" id="Coils"/>
    </source>
</evidence>
<sequence length="227" mass="23855">MAESVDRKVFPMSTFAAYLTGEDYDGHRSSIREMLGYMTKMDIDATAEPFAAAIAKAWIYEQNPELTGIKGNADKFGAHVSLPPLPEDACAMLTAVVSELKDTQAKNKDQASKISELEKKLADTEAQLKDSNAKVTTYEAQLAEGDKKLQVSETQIDSYTGKVDTLLAKIEEVIKHGVVTAAAGGAAAEAAGAADAGESSDGNVDSPGEVSADFGFGTDDDGGGFGF</sequence>
<feature type="compositionally biased region" description="Acidic residues" evidence="2">
    <location>
        <begin position="218"/>
        <end position="227"/>
    </location>
</feature>
<dbReference type="Proteomes" id="UP000189733">
    <property type="component" value="Unassembled WGS sequence"/>
</dbReference>
<feature type="region of interest" description="Disordered" evidence="2">
    <location>
        <begin position="194"/>
        <end position="227"/>
    </location>
</feature>
<dbReference type="EMBL" id="FUYA01000001">
    <property type="protein sequence ID" value="SKA64853.1"/>
    <property type="molecule type" value="Genomic_DNA"/>
</dbReference>